<reference evidence="2 3" key="1">
    <citation type="submission" date="2023-07" db="EMBL/GenBank/DDBJ databases">
        <title>Genomic Encyclopedia of Type Strains, Phase IV (KMG-IV): sequencing the most valuable type-strain genomes for metagenomic binning, comparative biology and taxonomic classification.</title>
        <authorList>
            <person name="Goeker M."/>
        </authorList>
    </citation>
    <scope>NUCLEOTIDE SEQUENCE [LARGE SCALE GENOMIC DNA]</scope>
    <source>
        <strain evidence="2 3">DSM 15049</strain>
    </source>
</reference>
<keyword evidence="1" id="KW-1133">Transmembrane helix</keyword>
<dbReference type="InterPro" id="IPR046716">
    <property type="entry name" value="DUF6608"/>
</dbReference>
<evidence type="ECO:0000313" key="3">
    <source>
        <dbReference type="Proteomes" id="UP001232584"/>
    </source>
</evidence>
<protein>
    <submittedName>
        <fullName evidence="2">Uncharacterized protein</fullName>
    </submittedName>
</protein>
<dbReference type="Pfam" id="PF20312">
    <property type="entry name" value="DUF6608"/>
    <property type="match status" value="1"/>
</dbReference>
<sequence length="56" mass="6393">MKKIFKDIFIAFSCIYTLITIASSILQLILGKTSDTNFHLIDRGIVMCIPIQRSFL</sequence>
<feature type="transmembrane region" description="Helical" evidence="1">
    <location>
        <begin position="7"/>
        <end position="30"/>
    </location>
</feature>
<comment type="caution">
    <text evidence="2">The sequence shown here is derived from an EMBL/GenBank/DDBJ whole genome shotgun (WGS) entry which is preliminary data.</text>
</comment>
<keyword evidence="1" id="KW-0472">Membrane</keyword>
<dbReference type="Proteomes" id="UP001232584">
    <property type="component" value="Unassembled WGS sequence"/>
</dbReference>
<keyword evidence="1" id="KW-0812">Transmembrane</keyword>
<name>A0ABU0N4G3_9FIRM</name>
<accession>A0ABU0N4G3</accession>
<evidence type="ECO:0000313" key="2">
    <source>
        <dbReference type="EMBL" id="MDQ0558011.1"/>
    </source>
</evidence>
<gene>
    <name evidence="2" type="ORF">QOZ92_003146</name>
</gene>
<organism evidence="2 3">
    <name type="scientific">Paraclostridium ghonii</name>
    <dbReference type="NCBI Taxonomy" id="29358"/>
    <lineage>
        <taxon>Bacteria</taxon>
        <taxon>Bacillati</taxon>
        <taxon>Bacillota</taxon>
        <taxon>Clostridia</taxon>
        <taxon>Peptostreptococcales</taxon>
        <taxon>Peptostreptococcaceae</taxon>
        <taxon>Paraclostridium</taxon>
    </lineage>
</organism>
<keyword evidence="3" id="KW-1185">Reference proteome</keyword>
<dbReference type="EMBL" id="JAUSWG010000017">
    <property type="protein sequence ID" value="MDQ0558011.1"/>
    <property type="molecule type" value="Genomic_DNA"/>
</dbReference>
<proteinExistence type="predicted"/>
<evidence type="ECO:0000256" key="1">
    <source>
        <dbReference type="SAM" id="Phobius"/>
    </source>
</evidence>